<dbReference type="InterPro" id="IPR009023">
    <property type="entry name" value="HMG_CoA_Rdtase_NAD(P)-bd_sf"/>
</dbReference>
<dbReference type="STRING" id="578462.A0A0L0SRZ1"/>
<comment type="similarity">
    <text evidence="1">Belongs to the HMG-CoA reductase family.</text>
</comment>
<evidence type="ECO:0000256" key="2">
    <source>
        <dbReference type="ARBA" id="ARBA00012999"/>
    </source>
</evidence>
<dbReference type="EC" id="1.1.1.34" evidence="2"/>
<dbReference type="VEuPathDB" id="FungiDB:AMAG_10779"/>
<dbReference type="OrthoDB" id="310654at2759"/>
<proteinExistence type="inferred from homology"/>
<name>A0A0L0SRZ1_ALLM3</name>
<dbReference type="InterPro" id="IPR009029">
    <property type="entry name" value="HMG_CoA_Rdtase_sub-bd_dom_sf"/>
</dbReference>
<reference evidence="5 6" key="1">
    <citation type="submission" date="2009-11" db="EMBL/GenBank/DDBJ databases">
        <title>Annotation of Allomyces macrogynus ATCC 38327.</title>
        <authorList>
            <consortium name="The Broad Institute Genome Sequencing Platform"/>
            <person name="Russ C."/>
            <person name="Cuomo C."/>
            <person name="Burger G."/>
            <person name="Gray M.W."/>
            <person name="Holland P.W.H."/>
            <person name="King N."/>
            <person name="Lang F.B.F."/>
            <person name="Roger A.J."/>
            <person name="Ruiz-Trillo I."/>
            <person name="Young S.K."/>
            <person name="Zeng Q."/>
            <person name="Gargeya S."/>
            <person name="Fitzgerald M."/>
            <person name="Haas B."/>
            <person name="Abouelleil A."/>
            <person name="Alvarado L."/>
            <person name="Arachchi H.M."/>
            <person name="Berlin A."/>
            <person name="Chapman S.B."/>
            <person name="Gearin G."/>
            <person name="Goldberg J."/>
            <person name="Griggs A."/>
            <person name="Gujja S."/>
            <person name="Hansen M."/>
            <person name="Heiman D."/>
            <person name="Howarth C."/>
            <person name="Larimer J."/>
            <person name="Lui A."/>
            <person name="MacDonald P.J.P."/>
            <person name="McCowen C."/>
            <person name="Montmayeur A."/>
            <person name="Murphy C."/>
            <person name="Neiman D."/>
            <person name="Pearson M."/>
            <person name="Priest M."/>
            <person name="Roberts A."/>
            <person name="Saif S."/>
            <person name="Shea T."/>
            <person name="Sisk P."/>
            <person name="Stolte C."/>
            <person name="Sykes S."/>
            <person name="Wortman J."/>
            <person name="Nusbaum C."/>
            <person name="Birren B."/>
        </authorList>
    </citation>
    <scope>NUCLEOTIDE SEQUENCE [LARGE SCALE GENOMIC DNA]</scope>
    <source>
        <strain evidence="5 6">ATCC 38327</strain>
    </source>
</reference>
<dbReference type="eggNOG" id="ENOG502QS8A">
    <property type="taxonomic scope" value="Eukaryota"/>
</dbReference>
<reference evidence="6" key="2">
    <citation type="submission" date="2009-11" db="EMBL/GenBank/DDBJ databases">
        <title>The Genome Sequence of Allomyces macrogynus strain ATCC 38327.</title>
        <authorList>
            <consortium name="The Broad Institute Genome Sequencing Platform"/>
            <person name="Russ C."/>
            <person name="Cuomo C."/>
            <person name="Shea T."/>
            <person name="Young S.K."/>
            <person name="Zeng Q."/>
            <person name="Koehrsen M."/>
            <person name="Haas B."/>
            <person name="Borodovsky M."/>
            <person name="Guigo R."/>
            <person name="Alvarado L."/>
            <person name="Berlin A."/>
            <person name="Borenstein D."/>
            <person name="Chen Z."/>
            <person name="Engels R."/>
            <person name="Freedman E."/>
            <person name="Gellesch M."/>
            <person name="Goldberg J."/>
            <person name="Griggs A."/>
            <person name="Gujja S."/>
            <person name="Heiman D."/>
            <person name="Hepburn T."/>
            <person name="Howarth C."/>
            <person name="Jen D."/>
            <person name="Larson L."/>
            <person name="Lewis B."/>
            <person name="Mehta T."/>
            <person name="Park D."/>
            <person name="Pearson M."/>
            <person name="Roberts A."/>
            <person name="Saif S."/>
            <person name="Shenoy N."/>
            <person name="Sisk P."/>
            <person name="Stolte C."/>
            <person name="Sykes S."/>
            <person name="Walk T."/>
            <person name="White J."/>
            <person name="Yandava C."/>
            <person name="Burger G."/>
            <person name="Gray M.W."/>
            <person name="Holland P.W.H."/>
            <person name="King N."/>
            <person name="Lang F.B.F."/>
            <person name="Roger A.J."/>
            <person name="Ruiz-Trillo I."/>
            <person name="Lander E."/>
            <person name="Nusbaum C."/>
        </authorList>
    </citation>
    <scope>NUCLEOTIDE SEQUENCE [LARGE SCALE GENOMIC DNA]</scope>
    <source>
        <strain evidence="6">ATCC 38327</strain>
    </source>
</reference>
<feature type="compositionally biased region" description="Polar residues" evidence="4">
    <location>
        <begin position="210"/>
        <end position="222"/>
    </location>
</feature>
<feature type="region of interest" description="Disordered" evidence="4">
    <location>
        <begin position="209"/>
        <end position="232"/>
    </location>
</feature>
<organism evidence="5 6">
    <name type="scientific">Allomyces macrogynus (strain ATCC 38327)</name>
    <name type="common">Allomyces javanicus var. macrogynus</name>
    <dbReference type="NCBI Taxonomy" id="578462"/>
    <lineage>
        <taxon>Eukaryota</taxon>
        <taxon>Fungi</taxon>
        <taxon>Fungi incertae sedis</taxon>
        <taxon>Blastocladiomycota</taxon>
        <taxon>Blastocladiomycetes</taxon>
        <taxon>Blastocladiales</taxon>
        <taxon>Blastocladiaceae</taxon>
        <taxon>Allomyces</taxon>
    </lineage>
</organism>
<keyword evidence="3" id="KW-0560">Oxidoreductase</keyword>
<feature type="region of interest" description="Disordered" evidence="4">
    <location>
        <begin position="843"/>
        <end position="872"/>
    </location>
</feature>
<dbReference type="SUPFAM" id="SSF56542">
    <property type="entry name" value="Substrate-binding domain of HMG-CoA reductase"/>
    <property type="match status" value="1"/>
</dbReference>
<dbReference type="InterPro" id="IPR002202">
    <property type="entry name" value="HMG_CoA_Rdtase"/>
</dbReference>
<sequence length="1332" mass="141199">MVLDASPLPVRPLPVATAACEATAYTNGAPAPVAPPIPLSAAASRTPPQPTRTNSAPRPLYEPAWVEDWAYAPDASRASDSRSLHGSSTSSLAAQSAPNLFSAAAPVDSRHASTSSLPAMAPPPPEALADQPLTITVAGGTKRAMSGTLATVPDRATGGRMHDMRPSIWSGFYKKALKERQAQLRLAFPHLFPATTTVKPLVHGGAAALTTASDSPPQSPSLADSGHASGKVSGLGRVHGAVLSPNASLSASGASTTSLSSAMNGGAEDNFPIRGLDERIADNMVENCIGTMGMPVGLALNFVIDGVPTVVPMAVEEPSVVAAVSGAAKTLSSSDAIGFVTTTPDRNIITAQILLLDVPQENMAAAQAAITAKKKTIIAFANQFCSNMYKRGGGVVDMLVRRVRRSAPDSSSLEFLREQRGATAAVNTEWLVVHLHIDVCDAMGANCASTVAEGTAPMVADMAGPRTRVGVRIVTNLNPARLSSARFRVPVEALAYKSFTGAEVAARLLDAYQWASDDPYRATTHNKGIMNGIDAVALATGQDWRAVEAACHSWAAGNGLDDGGKDARRYSSMTRYWTERDAETGAWMFCGELAAPVIVGTKGGVLATAPLYQYTLGMMGFPDSKRLAAIMCCVGLAQNFAALRALSTEGIQRGHMHLHARNIAIAAGAPTHAIAEVTQWMIEKGRINVDAAKEYITAHHLYTNLRKKLSTVDAPALLESKPPSMFFFQEAKDRPLTLNIAFQTLGDKPVFLDFTDTAQSSAVHAVLLGGKTYEWLMNIFPVVDAMRLPLVDGHTRANDALCKRLKVLSLILNVLLRRLMIWCPGETRNFIDKIFSQTRKSVPAAGTQGGTIKRESSIVGNNGGSSSGRSRTLEKRPSIFKYIQKILAQNAKLESATAKGTPLLAAVNGAGDLASPKAARPHTPSPLSQLLATVSVTDADEGSAGAPLLSGADLSTSGADWSLPDSGVFRSDLFDDELRLHDAAPSTAAGDNAVPPRIDSNAPLLSIPTKREILQVGFPLVLAIWQVFELWVAQYVGPSALAAHLLEEQRVIVSSLVATHEDMVPANMVPFMARDTPVDASHTVPAEDAHDAFAKYLAVQAKRAQCTLFLLVDLIAHDPTQITLPVLAAVRTAGHYLEHEATVVHDVARLARDHRVVFGPGDDIAADLLLAGRIKRSPESPQLRFRRRSLLPSAAAAAAAVMQAGSPSPDGHVSNGSLENDLIEFHPESVRNSVLIYAMLRAHCMAAKGGDDALALAAVTVVVPEYVAHLDLETMRARMTASLARQAATTTAVTEAPVDPLGLAFLDEMSAMLREKFGVKEVMQRTEVEVRN</sequence>
<dbReference type="Pfam" id="PF00368">
    <property type="entry name" value="HMG-CoA_red"/>
    <property type="match status" value="1"/>
</dbReference>
<keyword evidence="6" id="KW-1185">Reference proteome</keyword>
<dbReference type="PROSITE" id="PS50065">
    <property type="entry name" value="HMG_COA_REDUCTASE_4"/>
    <property type="match status" value="1"/>
</dbReference>
<dbReference type="Gene3D" id="3.90.770.10">
    <property type="entry name" value="3-hydroxy-3-methylglutaryl-coenzyme A Reductase, Chain A, domain 2"/>
    <property type="match status" value="2"/>
</dbReference>
<dbReference type="PANTHER" id="PTHR10572">
    <property type="entry name" value="3-HYDROXY-3-METHYLGLUTARYL-COENZYME A REDUCTASE"/>
    <property type="match status" value="1"/>
</dbReference>
<protein>
    <recommendedName>
        <fullName evidence="2">hydroxymethylglutaryl-CoA reductase (NADPH)</fullName>
        <ecNumber evidence="2">1.1.1.34</ecNumber>
    </recommendedName>
</protein>
<dbReference type="SUPFAM" id="SSF55035">
    <property type="entry name" value="NAD-binding domain of HMG-CoA reductase"/>
    <property type="match status" value="1"/>
</dbReference>
<evidence type="ECO:0000256" key="3">
    <source>
        <dbReference type="ARBA" id="ARBA00023002"/>
    </source>
</evidence>
<dbReference type="PANTHER" id="PTHR10572:SF24">
    <property type="entry name" value="3-HYDROXY-3-METHYLGLUTARYL-COENZYME A REDUCTASE"/>
    <property type="match status" value="1"/>
</dbReference>
<evidence type="ECO:0000313" key="5">
    <source>
        <dbReference type="EMBL" id="KNE65124.1"/>
    </source>
</evidence>
<accession>A0A0L0SRZ1</accession>
<dbReference type="Proteomes" id="UP000054350">
    <property type="component" value="Unassembled WGS sequence"/>
</dbReference>
<dbReference type="GO" id="GO:0004420">
    <property type="term" value="F:hydroxymethylglutaryl-CoA reductase (NADPH) activity"/>
    <property type="evidence" value="ECO:0007669"/>
    <property type="project" value="UniProtKB-EC"/>
</dbReference>
<evidence type="ECO:0000313" key="6">
    <source>
        <dbReference type="Proteomes" id="UP000054350"/>
    </source>
</evidence>
<dbReference type="GO" id="GO:0015936">
    <property type="term" value="P:coenzyme A metabolic process"/>
    <property type="evidence" value="ECO:0007669"/>
    <property type="project" value="InterPro"/>
</dbReference>
<dbReference type="EMBL" id="GG745346">
    <property type="protein sequence ID" value="KNE65124.1"/>
    <property type="molecule type" value="Genomic_DNA"/>
</dbReference>
<dbReference type="InterPro" id="IPR023076">
    <property type="entry name" value="HMG_CoA_Rdtase_CS"/>
</dbReference>
<dbReference type="Gene3D" id="1.10.8.660">
    <property type="match status" value="1"/>
</dbReference>
<feature type="region of interest" description="Disordered" evidence="4">
    <location>
        <begin position="36"/>
        <end position="59"/>
    </location>
</feature>
<evidence type="ECO:0000256" key="1">
    <source>
        <dbReference type="ARBA" id="ARBA00007661"/>
    </source>
</evidence>
<dbReference type="InterPro" id="IPR023074">
    <property type="entry name" value="HMG_CoA_Rdtase_cat_sf"/>
</dbReference>
<feature type="region of interest" description="Disordered" evidence="4">
    <location>
        <begin position="104"/>
        <end position="129"/>
    </location>
</feature>
<dbReference type="PROSITE" id="PS01192">
    <property type="entry name" value="HMG_COA_REDUCTASE_3"/>
    <property type="match status" value="1"/>
</dbReference>
<evidence type="ECO:0000256" key="4">
    <source>
        <dbReference type="SAM" id="MobiDB-lite"/>
    </source>
</evidence>
<gene>
    <name evidence="5" type="ORF">AMAG_10779</name>
</gene>